<reference evidence="6" key="1">
    <citation type="submission" date="2011-07" db="EMBL/GenBank/DDBJ databases">
        <authorList>
            <consortium name="Caenorhabditis brenneri Sequencing and Analysis Consortium"/>
            <person name="Wilson R.K."/>
        </authorList>
    </citation>
    <scope>NUCLEOTIDE SEQUENCE [LARGE SCALE GENOMIC DNA]</scope>
    <source>
        <strain evidence="6">PB2801</strain>
    </source>
</reference>
<sequence length="405" mass="45929">MFNRISQIYQARQDRLSRQFENQESLASNRNSQHSEEIQSASLENAAATSTEGTQDAEPKTEFEPVERQRHFGILHYTMNNRFKKIMLIGLANLLIILAFFLFMFFFMMRFRCGTLDISTTTTIAPTTTYTTRAPSSTNAPQLKTCMNGFQLVGSKCWWINVRVYNRDTAVETCRTYGSILFTIDNEAEDLAWKAFMNNQHHRCWMGLLCKNSNKETCEWDNSVKWPFAYSAFAEDSPSDTLPCIYYNVSDSLGAPWTSSDCSLNLSSVCELPPTGESDCLYNYKGFCYYYYATPVTFSEAQDACKTKCGNLASVGSHLEYIFLSSIEGVQDISIYLGGVVVNQNLFYWLDGSPTNYNNIQKYDEKSSCLVLNMGQKANNGNWSTVPCTSKNPYVCKVPNDVICN</sequence>
<dbReference type="eggNOG" id="KOG4297">
    <property type="taxonomic scope" value="Eukaryota"/>
</dbReference>
<dbReference type="SMART" id="SM00034">
    <property type="entry name" value="CLECT"/>
    <property type="match status" value="2"/>
</dbReference>
<dbReference type="HOGENOM" id="CLU_037161_1_0_1"/>
<accession>G0N325</accession>
<dbReference type="Gene3D" id="3.10.100.10">
    <property type="entry name" value="Mannose-Binding Protein A, subunit A"/>
    <property type="match status" value="2"/>
</dbReference>
<feature type="domain" description="C-type lectin" evidence="4">
    <location>
        <begin position="284"/>
        <end position="397"/>
    </location>
</feature>
<dbReference type="SUPFAM" id="SSF56436">
    <property type="entry name" value="C-type lectin-like"/>
    <property type="match status" value="2"/>
</dbReference>
<dbReference type="Pfam" id="PF00059">
    <property type="entry name" value="Lectin_C"/>
    <property type="match status" value="2"/>
</dbReference>
<evidence type="ECO:0000256" key="2">
    <source>
        <dbReference type="SAM" id="MobiDB-lite"/>
    </source>
</evidence>
<evidence type="ECO:0000313" key="6">
    <source>
        <dbReference type="Proteomes" id="UP000008068"/>
    </source>
</evidence>
<dbReference type="STRING" id="135651.G0N325"/>
<protein>
    <submittedName>
        <fullName evidence="5">CBN-CLEC-40 protein</fullName>
    </submittedName>
</protein>
<dbReference type="CDD" id="cd00037">
    <property type="entry name" value="CLECT"/>
    <property type="match status" value="2"/>
</dbReference>
<keyword evidence="6" id="KW-1185">Reference proteome</keyword>
<keyword evidence="1" id="KW-1015">Disulfide bond</keyword>
<feature type="region of interest" description="Disordered" evidence="2">
    <location>
        <begin position="20"/>
        <end position="63"/>
    </location>
</feature>
<gene>
    <name evidence="5" type="primary">Cbn-clec-40</name>
    <name evidence="5" type="ORF">CAEBREN_05589</name>
</gene>
<dbReference type="AlphaFoldDB" id="G0N325"/>
<feature type="compositionally biased region" description="Polar residues" evidence="2">
    <location>
        <begin position="20"/>
        <end position="54"/>
    </location>
</feature>
<keyword evidence="3" id="KW-0812">Transmembrane</keyword>
<dbReference type="PANTHER" id="PTHR22991">
    <property type="entry name" value="PROTEIN CBG13490"/>
    <property type="match status" value="1"/>
</dbReference>
<keyword evidence="3" id="KW-1133">Transmembrane helix</keyword>
<name>G0N325_CAEBE</name>
<dbReference type="EMBL" id="GL379833">
    <property type="protein sequence ID" value="EGT51426.1"/>
    <property type="molecule type" value="Genomic_DNA"/>
</dbReference>
<dbReference type="InParanoid" id="G0N325"/>
<proteinExistence type="predicted"/>
<evidence type="ECO:0000256" key="3">
    <source>
        <dbReference type="SAM" id="Phobius"/>
    </source>
</evidence>
<dbReference type="InterPro" id="IPR050976">
    <property type="entry name" value="Snaclec"/>
</dbReference>
<dbReference type="Proteomes" id="UP000008068">
    <property type="component" value="Unassembled WGS sequence"/>
</dbReference>
<feature type="transmembrane region" description="Helical" evidence="3">
    <location>
        <begin position="86"/>
        <end position="109"/>
    </location>
</feature>
<evidence type="ECO:0000313" key="5">
    <source>
        <dbReference type="EMBL" id="EGT51426.1"/>
    </source>
</evidence>
<dbReference type="InterPro" id="IPR001304">
    <property type="entry name" value="C-type_lectin-like"/>
</dbReference>
<dbReference type="InterPro" id="IPR016186">
    <property type="entry name" value="C-type_lectin-like/link_sf"/>
</dbReference>
<dbReference type="PANTHER" id="PTHR22991:SF44">
    <property type="entry name" value="C-TYPE LECTIN-RELATED"/>
    <property type="match status" value="1"/>
</dbReference>
<evidence type="ECO:0000256" key="1">
    <source>
        <dbReference type="ARBA" id="ARBA00023157"/>
    </source>
</evidence>
<evidence type="ECO:0000259" key="4">
    <source>
        <dbReference type="PROSITE" id="PS50041"/>
    </source>
</evidence>
<dbReference type="OMA" id="ACVISHM"/>
<feature type="domain" description="C-type lectin" evidence="4">
    <location>
        <begin position="153"/>
        <end position="271"/>
    </location>
</feature>
<keyword evidence="3" id="KW-0472">Membrane</keyword>
<dbReference type="OrthoDB" id="418245at2759"/>
<dbReference type="InterPro" id="IPR016187">
    <property type="entry name" value="CTDL_fold"/>
</dbReference>
<dbReference type="PROSITE" id="PS50041">
    <property type="entry name" value="C_TYPE_LECTIN_2"/>
    <property type="match status" value="2"/>
</dbReference>
<organism evidence="6">
    <name type="scientific">Caenorhabditis brenneri</name>
    <name type="common">Nematode worm</name>
    <dbReference type="NCBI Taxonomy" id="135651"/>
    <lineage>
        <taxon>Eukaryota</taxon>
        <taxon>Metazoa</taxon>
        <taxon>Ecdysozoa</taxon>
        <taxon>Nematoda</taxon>
        <taxon>Chromadorea</taxon>
        <taxon>Rhabditida</taxon>
        <taxon>Rhabditina</taxon>
        <taxon>Rhabditomorpha</taxon>
        <taxon>Rhabditoidea</taxon>
        <taxon>Rhabditidae</taxon>
        <taxon>Peloderinae</taxon>
        <taxon>Caenorhabditis</taxon>
    </lineage>
</organism>